<dbReference type="AlphaFoldDB" id="A0A8J6C1W5"/>
<dbReference type="InterPro" id="IPR042502">
    <property type="entry name" value="TM7SF3"/>
</dbReference>
<evidence type="ECO:0000256" key="1">
    <source>
        <dbReference type="ARBA" id="ARBA00004141"/>
    </source>
</evidence>
<protein>
    <recommendedName>
        <fullName evidence="6">TM7S3/TM198-like domain-containing protein</fullName>
    </recommendedName>
</protein>
<feature type="transmembrane region" description="Helical" evidence="5">
    <location>
        <begin position="79"/>
        <end position="95"/>
    </location>
</feature>
<dbReference type="InterPro" id="IPR025256">
    <property type="entry name" value="TM7S3/TM198-like_dom"/>
</dbReference>
<feature type="domain" description="TM7S3/TM198-like" evidence="6">
    <location>
        <begin position="59"/>
        <end position="160"/>
    </location>
</feature>
<proteinExistence type="predicted"/>
<sequence length="197" mass="22062">MSFSSVPGQGVIYNVVVRDPLLNTSAAYVPVHTYACNFSAAADNCANLGKTSTKVFFTFGAVFGLFICFFGHRYLKIDFFSMGFIIFGFFMFVLLTNVTPLNHDARLMLTALTGVVGGLMLVGYWWRFGCIYFCILLVGLVLGFLVASIVFFTPIGKKWSPRVTWNRIQSFYLAFTFECSPRTRLCRHGNRLQTGAV</sequence>
<evidence type="ECO:0000256" key="5">
    <source>
        <dbReference type="SAM" id="Phobius"/>
    </source>
</evidence>
<evidence type="ECO:0000256" key="2">
    <source>
        <dbReference type="ARBA" id="ARBA00022692"/>
    </source>
</evidence>
<keyword evidence="4 5" id="KW-0472">Membrane</keyword>
<evidence type="ECO:0000313" key="8">
    <source>
        <dbReference type="Proteomes" id="UP000770717"/>
    </source>
</evidence>
<evidence type="ECO:0000313" key="7">
    <source>
        <dbReference type="EMBL" id="KAG9460447.1"/>
    </source>
</evidence>
<feature type="transmembrane region" description="Helical" evidence="5">
    <location>
        <begin position="132"/>
        <end position="152"/>
    </location>
</feature>
<keyword evidence="3 5" id="KW-1133">Transmembrane helix</keyword>
<dbReference type="GO" id="GO:0043069">
    <property type="term" value="P:negative regulation of programmed cell death"/>
    <property type="evidence" value="ECO:0007669"/>
    <property type="project" value="TreeGrafter"/>
</dbReference>
<organism evidence="7 8">
    <name type="scientific">Eleutherodactylus coqui</name>
    <name type="common">Puerto Rican coqui</name>
    <dbReference type="NCBI Taxonomy" id="57060"/>
    <lineage>
        <taxon>Eukaryota</taxon>
        <taxon>Metazoa</taxon>
        <taxon>Chordata</taxon>
        <taxon>Craniata</taxon>
        <taxon>Vertebrata</taxon>
        <taxon>Euteleostomi</taxon>
        <taxon>Amphibia</taxon>
        <taxon>Batrachia</taxon>
        <taxon>Anura</taxon>
        <taxon>Neobatrachia</taxon>
        <taxon>Hyloidea</taxon>
        <taxon>Eleutherodactylidae</taxon>
        <taxon>Eleutherodactylinae</taxon>
        <taxon>Eleutherodactylus</taxon>
        <taxon>Eleutherodactylus</taxon>
    </lineage>
</organism>
<comment type="subcellular location">
    <subcellularLocation>
        <location evidence="1">Membrane</location>
        <topology evidence="1">Multi-pass membrane protein</topology>
    </subcellularLocation>
</comment>
<evidence type="ECO:0000259" key="6">
    <source>
        <dbReference type="Pfam" id="PF13886"/>
    </source>
</evidence>
<keyword evidence="8" id="KW-1185">Reference proteome</keyword>
<dbReference type="PANTHER" id="PTHR15937">
    <property type="entry name" value="TRANSMEMBRANE 7 SUPERFAMILY MEMBER 3"/>
    <property type="match status" value="1"/>
</dbReference>
<dbReference type="Pfam" id="PF13886">
    <property type="entry name" value="TM7S3_TM198"/>
    <property type="match status" value="1"/>
</dbReference>
<feature type="transmembrane region" description="Helical" evidence="5">
    <location>
        <begin position="55"/>
        <end position="73"/>
    </location>
</feature>
<dbReference type="Proteomes" id="UP000770717">
    <property type="component" value="Unassembled WGS sequence"/>
</dbReference>
<dbReference type="EMBL" id="WNTK01068890">
    <property type="protein sequence ID" value="KAG9460447.1"/>
    <property type="molecule type" value="Genomic_DNA"/>
</dbReference>
<reference evidence="7" key="1">
    <citation type="thesis" date="2020" institute="ProQuest LLC" country="789 East Eisenhower Parkway, Ann Arbor, MI, USA">
        <title>Comparative Genomics and Chromosome Evolution.</title>
        <authorList>
            <person name="Mudd A.B."/>
        </authorList>
    </citation>
    <scope>NUCLEOTIDE SEQUENCE</scope>
    <source>
        <strain evidence="7">HN-11 Male</strain>
        <tissue evidence="7">Kidney and liver</tissue>
    </source>
</reference>
<dbReference type="OrthoDB" id="5967337at2759"/>
<gene>
    <name evidence="7" type="ORF">GDO78_021768</name>
</gene>
<accession>A0A8J6C1W5</accession>
<evidence type="ECO:0000256" key="3">
    <source>
        <dbReference type="ARBA" id="ARBA00022989"/>
    </source>
</evidence>
<feature type="transmembrane region" description="Helical" evidence="5">
    <location>
        <begin position="107"/>
        <end position="126"/>
    </location>
</feature>
<comment type="caution">
    <text evidence="7">The sequence shown here is derived from an EMBL/GenBank/DDBJ whole genome shotgun (WGS) entry which is preliminary data.</text>
</comment>
<dbReference type="PANTHER" id="PTHR15937:SF3">
    <property type="entry name" value="TRANSMEMBRANE 7 SUPERFAMILY MEMBER 3"/>
    <property type="match status" value="1"/>
</dbReference>
<name>A0A8J6C1W5_ELECQ</name>
<keyword evidence="2 5" id="KW-0812">Transmembrane</keyword>
<dbReference type="Pfam" id="PF25992">
    <property type="entry name" value="Ig_TM7SF3_N"/>
    <property type="match status" value="1"/>
</dbReference>
<evidence type="ECO:0000256" key="4">
    <source>
        <dbReference type="ARBA" id="ARBA00023136"/>
    </source>
</evidence>
<dbReference type="GO" id="GO:0005886">
    <property type="term" value="C:plasma membrane"/>
    <property type="evidence" value="ECO:0007669"/>
    <property type="project" value="TreeGrafter"/>
</dbReference>